<dbReference type="PANTHER" id="PTHR46523">
    <property type="entry name" value="DCTP PYROPHOSPHATASE 1"/>
    <property type="match status" value="1"/>
</dbReference>
<proteinExistence type="predicted"/>
<evidence type="ECO:0000313" key="1">
    <source>
        <dbReference type="EMBL" id="AKK00350.1"/>
    </source>
</evidence>
<keyword evidence="1" id="KW-0378">Hydrolase</keyword>
<organism evidence="1 2">
    <name type="scientific">Pseudomonas chlororaphis</name>
    <dbReference type="NCBI Taxonomy" id="587753"/>
    <lineage>
        <taxon>Bacteria</taxon>
        <taxon>Pseudomonadati</taxon>
        <taxon>Pseudomonadota</taxon>
        <taxon>Gammaproteobacteria</taxon>
        <taxon>Pseudomonadales</taxon>
        <taxon>Pseudomonadaceae</taxon>
        <taxon>Pseudomonas</taxon>
    </lineage>
</organism>
<dbReference type="Proteomes" id="UP000035212">
    <property type="component" value="Chromosome"/>
</dbReference>
<reference evidence="2" key="2">
    <citation type="submission" date="2015-03" db="EMBL/GenBank/DDBJ databases">
        <authorList>
            <person name="Deng P."/>
            <person name="Lu S."/>
        </authorList>
    </citation>
    <scope>NUCLEOTIDE SEQUENCE [LARGE SCALE GENOMIC DNA]</scope>
    <source>
        <strain evidence="2">UFB2</strain>
    </source>
</reference>
<accession>A0A0G3GIG5</accession>
<dbReference type="EMBL" id="CP011020">
    <property type="protein sequence ID" value="AKK00350.1"/>
    <property type="molecule type" value="Genomic_DNA"/>
</dbReference>
<dbReference type="SUPFAM" id="SSF101386">
    <property type="entry name" value="all-alpha NTP pyrophosphatases"/>
    <property type="match status" value="1"/>
</dbReference>
<dbReference type="Gene3D" id="1.10.287.1080">
    <property type="entry name" value="MazG-like"/>
    <property type="match status" value="1"/>
</dbReference>
<evidence type="ECO:0000313" key="2">
    <source>
        <dbReference type="Proteomes" id="UP000035212"/>
    </source>
</evidence>
<dbReference type="PATRIC" id="fig|587753.11.peg.4212"/>
<sequence length="127" mass="13923">MSDSDSSSAPLVDVVKLAASLQRFADDRDWQQFHSPKNLILALTGEVGELCEIFQWMSDADSISAATDPEIGQAVMDELADVLMYLVRLSSVLGIDLNEAVTRKLASNGQKYPVAKARSSSKKYDRL</sequence>
<protein>
    <submittedName>
        <fullName evidence="1">Nucleotide pyrophosphohydrolase</fullName>
    </submittedName>
</protein>
<dbReference type="Pfam" id="PF12643">
    <property type="entry name" value="MazG-like"/>
    <property type="match status" value="1"/>
</dbReference>
<dbReference type="GO" id="GO:0042262">
    <property type="term" value="P:DNA protection"/>
    <property type="evidence" value="ECO:0007669"/>
    <property type="project" value="TreeGrafter"/>
</dbReference>
<dbReference type="GO" id="GO:0006253">
    <property type="term" value="P:dCTP catabolic process"/>
    <property type="evidence" value="ECO:0007669"/>
    <property type="project" value="TreeGrafter"/>
</dbReference>
<name>A0A0G3GIG5_9PSED</name>
<dbReference type="InterPro" id="IPR025984">
    <property type="entry name" value="DCTPP"/>
</dbReference>
<dbReference type="CDD" id="cd11537">
    <property type="entry name" value="NTP-PPase_RS21-C6_like"/>
    <property type="match status" value="1"/>
</dbReference>
<reference evidence="1 2" key="1">
    <citation type="journal article" date="2015" name="Stand. Genomic Sci.">
        <title>Complete genome of Pseudomonas chlororaphis strain UFB2, a soil bacterium with antibacterial activity against bacterial canker pathogen of tomato.</title>
        <authorList>
            <person name="Deng P."/>
            <person name="Wang X."/>
            <person name="Baird S.M."/>
            <person name="Lu S.E."/>
        </authorList>
    </citation>
    <scope>NUCLEOTIDE SEQUENCE [LARGE SCALE GENOMIC DNA]</scope>
    <source>
        <strain evidence="1 2">UFB2</strain>
    </source>
</reference>
<dbReference type="GO" id="GO:0005829">
    <property type="term" value="C:cytosol"/>
    <property type="evidence" value="ECO:0007669"/>
    <property type="project" value="TreeGrafter"/>
</dbReference>
<dbReference type="PANTHER" id="PTHR46523:SF1">
    <property type="entry name" value="DCTP PYROPHOSPHATASE 1"/>
    <property type="match status" value="1"/>
</dbReference>
<gene>
    <name evidence="1" type="ORF">VM99_20570</name>
</gene>
<dbReference type="InterPro" id="IPR052555">
    <property type="entry name" value="dCTP_Pyrophosphatase"/>
</dbReference>
<dbReference type="PIRSF" id="PIRSF029826">
    <property type="entry name" value="UCP029826_pph"/>
    <property type="match status" value="1"/>
</dbReference>
<dbReference type="AlphaFoldDB" id="A0A0G3GIG5"/>
<dbReference type="GO" id="GO:0047840">
    <property type="term" value="F:dCTP diphosphatase activity"/>
    <property type="evidence" value="ECO:0007669"/>
    <property type="project" value="TreeGrafter"/>
</dbReference>